<keyword evidence="3" id="KW-1003">Cell membrane</keyword>
<comment type="subcellular location">
    <subcellularLocation>
        <location evidence="1">Cell membrane</location>
    </subcellularLocation>
    <subcellularLocation>
        <location evidence="2">Cytoplasm</location>
        <location evidence="2">Cytosol</location>
    </subcellularLocation>
</comment>
<dbReference type="PANTHER" id="PTHR31220:SF1">
    <property type="entry name" value="GH21176P"/>
    <property type="match status" value="1"/>
</dbReference>
<evidence type="ECO:0000313" key="9">
    <source>
        <dbReference type="Proteomes" id="UP001497497"/>
    </source>
</evidence>
<gene>
    <name evidence="8" type="ORF">GSLYS_00019275001</name>
</gene>
<accession>A0AAV2IGS7</accession>
<keyword evidence="4" id="KW-0963">Cytoplasm</keyword>
<feature type="compositionally biased region" description="Low complexity" evidence="7">
    <location>
        <begin position="198"/>
        <end position="207"/>
    </location>
</feature>
<evidence type="ECO:0000256" key="5">
    <source>
        <dbReference type="ARBA" id="ARBA00023136"/>
    </source>
</evidence>
<feature type="region of interest" description="Disordered" evidence="7">
    <location>
        <begin position="123"/>
        <end position="146"/>
    </location>
</feature>
<evidence type="ECO:0000256" key="4">
    <source>
        <dbReference type="ARBA" id="ARBA00022490"/>
    </source>
</evidence>
<proteinExistence type="inferred from homology"/>
<dbReference type="AlphaFoldDB" id="A0AAV2IGS7"/>
<feature type="compositionally biased region" description="Basic and acidic residues" evidence="7">
    <location>
        <begin position="123"/>
        <end position="135"/>
    </location>
</feature>
<feature type="compositionally biased region" description="Polar residues" evidence="7">
    <location>
        <begin position="301"/>
        <end position="311"/>
    </location>
</feature>
<name>A0AAV2IGS7_LYMST</name>
<dbReference type="InterPro" id="IPR018619">
    <property type="entry name" value="Hyccin"/>
</dbReference>
<feature type="compositionally biased region" description="Polar residues" evidence="7">
    <location>
        <begin position="256"/>
        <end position="275"/>
    </location>
</feature>
<feature type="compositionally biased region" description="Polar residues" evidence="7">
    <location>
        <begin position="332"/>
        <end position="341"/>
    </location>
</feature>
<sequence length="341" mass="36927">MATYFAMFNGHKKLALAAIQSTHSRACYELYSDVLLITNAMLNSHHRGNFRFEGHEVNLDAQKTANAVKHRITNASFKAKKLPDDIDIVEDDESTRLSTVEEDQEHSLAKNLKAKLMNKLGVDKNKNRETVRRNSDTPSMKSGSGSEIVENLGVAIRNSAGGAGMHVMVDHLEMVPLKVNGSIDDDKISSADGKHVKSSSSPTIYSKKSNLMKTLSGSDQPSKGHQLMSPHNSKNSNPGLKSPLSKVLTPDPANSARAQSEGPTVLSDRSLSDRSPFQRDQMGSVASYTNVSDPNLRTHGTLPSISVSSHSMPADIVSNSNSEKSSGGKQLVNRNSFSTDL</sequence>
<keyword evidence="5" id="KW-0472">Membrane</keyword>
<organism evidence="8 9">
    <name type="scientific">Lymnaea stagnalis</name>
    <name type="common">Great pond snail</name>
    <name type="synonym">Helix stagnalis</name>
    <dbReference type="NCBI Taxonomy" id="6523"/>
    <lineage>
        <taxon>Eukaryota</taxon>
        <taxon>Metazoa</taxon>
        <taxon>Spiralia</taxon>
        <taxon>Lophotrochozoa</taxon>
        <taxon>Mollusca</taxon>
        <taxon>Gastropoda</taxon>
        <taxon>Heterobranchia</taxon>
        <taxon>Euthyneura</taxon>
        <taxon>Panpulmonata</taxon>
        <taxon>Hygrophila</taxon>
        <taxon>Lymnaeoidea</taxon>
        <taxon>Lymnaeidae</taxon>
        <taxon>Lymnaea</taxon>
    </lineage>
</organism>
<evidence type="ECO:0000313" key="8">
    <source>
        <dbReference type="EMBL" id="CAL1545898.1"/>
    </source>
</evidence>
<evidence type="ECO:0000256" key="1">
    <source>
        <dbReference type="ARBA" id="ARBA00004236"/>
    </source>
</evidence>
<dbReference type="GO" id="GO:0072659">
    <property type="term" value="P:protein localization to plasma membrane"/>
    <property type="evidence" value="ECO:0007669"/>
    <property type="project" value="TreeGrafter"/>
</dbReference>
<feature type="compositionally biased region" description="Low complexity" evidence="7">
    <location>
        <begin position="318"/>
        <end position="329"/>
    </location>
</feature>
<dbReference type="EMBL" id="CAXITT010000749">
    <property type="protein sequence ID" value="CAL1545898.1"/>
    <property type="molecule type" value="Genomic_DNA"/>
</dbReference>
<dbReference type="GO" id="GO:0005886">
    <property type="term" value="C:plasma membrane"/>
    <property type="evidence" value="ECO:0007669"/>
    <property type="project" value="UniProtKB-SubCell"/>
</dbReference>
<dbReference type="Pfam" id="PF09790">
    <property type="entry name" value="Hyccin"/>
    <property type="match status" value="1"/>
</dbReference>
<feature type="compositionally biased region" description="Polar residues" evidence="7">
    <location>
        <begin position="136"/>
        <end position="145"/>
    </location>
</feature>
<dbReference type="GO" id="GO:0046854">
    <property type="term" value="P:phosphatidylinositol phosphate biosynthetic process"/>
    <property type="evidence" value="ECO:0007669"/>
    <property type="project" value="TreeGrafter"/>
</dbReference>
<feature type="compositionally biased region" description="Polar residues" evidence="7">
    <location>
        <begin position="213"/>
        <end position="239"/>
    </location>
</feature>
<keyword evidence="9" id="KW-1185">Reference proteome</keyword>
<evidence type="ECO:0000256" key="3">
    <source>
        <dbReference type="ARBA" id="ARBA00022475"/>
    </source>
</evidence>
<comment type="similarity">
    <text evidence="6">Belongs to the Hyccin family.</text>
</comment>
<dbReference type="GO" id="GO:0005829">
    <property type="term" value="C:cytosol"/>
    <property type="evidence" value="ECO:0007669"/>
    <property type="project" value="UniProtKB-SubCell"/>
</dbReference>
<evidence type="ECO:0000256" key="2">
    <source>
        <dbReference type="ARBA" id="ARBA00004514"/>
    </source>
</evidence>
<dbReference type="PANTHER" id="PTHR31220">
    <property type="entry name" value="HYCCIN RELATED"/>
    <property type="match status" value="1"/>
</dbReference>
<dbReference type="Proteomes" id="UP001497497">
    <property type="component" value="Unassembled WGS sequence"/>
</dbReference>
<feature type="region of interest" description="Disordered" evidence="7">
    <location>
        <begin position="188"/>
        <end position="207"/>
    </location>
</feature>
<comment type="caution">
    <text evidence="8">The sequence shown here is derived from an EMBL/GenBank/DDBJ whole genome shotgun (WGS) entry which is preliminary data.</text>
</comment>
<feature type="compositionally biased region" description="Polar residues" evidence="7">
    <location>
        <begin position="284"/>
        <end position="295"/>
    </location>
</feature>
<evidence type="ECO:0000256" key="7">
    <source>
        <dbReference type="SAM" id="MobiDB-lite"/>
    </source>
</evidence>
<protein>
    <submittedName>
        <fullName evidence="8">Uncharacterized protein</fullName>
    </submittedName>
</protein>
<feature type="region of interest" description="Disordered" evidence="7">
    <location>
        <begin position="213"/>
        <end position="341"/>
    </location>
</feature>
<evidence type="ECO:0000256" key="6">
    <source>
        <dbReference type="ARBA" id="ARBA00034482"/>
    </source>
</evidence>
<reference evidence="8 9" key="1">
    <citation type="submission" date="2024-04" db="EMBL/GenBank/DDBJ databases">
        <authorList>
            <consortium name="Genoscope - CEA"/>
            <person name="William W."/>
        </authorList>
    </citation>
    <scope>NUCLEOTIDE SEQUENCE [LARGE SCALE GENOMIC DNA]</scope>
</reference>